<dbReference type="EMBL" id="LCZI01000132">
    <property type="protein sequence ID" value="KKZ68263.1"/>
    <property type="molecule type" value="Genomic_DNA"/>
</dbReference>
<evidence type="ECO:0000313" key="1">
    <source>
        <dbReference type="EMBL" id="KKZ68263.1"/>
    </source>
</evidence>
<gene>
    <name evidence="1" type="ORF">EMCG_06086</name>
</gene>
<protein>
    <submittedName>
        <fullName evidence="1">Uncharacterized protein</fullName>
    </submittedName>
</protein>
<dbReference type="Proteomes" id="UP000034164">
    <property type="component" value="Unassembled WGS sequence"/>
</dbReference>
<organism evidence="1 2">
    <name type="scientific">[Emmonsia] crescens</name>
    <dbReference type="NCBI Taxonomy" id="73230"/>
    <lineage>
        <taxon>Eukaryota</taxon>
        <taxon>Fungi</taxon>
        <taxon>Dikarya</taxon>
        <taxon>Ascomycota</taxon>
        <taxon>Pezizomycotina</taxon>
        <taxon>Eurotiomycetes</taxon>
        <taxon>Eurotiomycetidae</taxon>
        <taxon>Onygenales</taxon>
        <taxon>Ajellomycetaceae</taxon>
        <taxon>Emergomyces</taxon>
    </lineage>
</organism>
<dbReference type="VEuPathDB" id="FungiDB:EMCG_06086"/>
<reference evidence="2" key="1">
    <citation type="journal article" date="2015" name="PLoS Genet.">
        <title>The dynamic genome and transcriptome of the human fungal pathogen Blastomyces and close relative Emmonsia.</title>
        <authorList>
            <person name="Munoz J.F."/>
            <person name="Gauthier G.M."/>
            <person name="Desjardins C.A."/>
            <person name="Gallo J.E."/>
            <person name="Holder J."/>
            <person name="Sullivan T.D."/>
            <person name="Marty A.J."/>
            <person name="Carmen J.C."/>
            <person name="Chen Z."/>
            <person name="Ding L."/>
            <person name="Gujja S."/>
            <person name="Magrini V."/>
            <person name="Misas E."/>
            <person name="Mitreva M."/>
            <person name="Priest M."/>
            <person name="Saif S."/>
            <person name="Whiston E.A."/>
            <person name="Young S."/>
            <person name="Zeng Q."/>
            <person name="Goldman W.E."/>
            <person name="Mardis E.R."/>
            <person name="Taylor J.W."/>
            <person name="McEwen J.G."/>
            <person name="Clay O.K."/>
            <person name="Klein B.S."/>
            <person name="Cuomo C.A."/>
        </authorList>
    </citation>
    <scope>NUCLEOTIDE SEQUENCE [LARGE SCALE GENOMIC DNA]</scope>
    <source>
        <strain evidence="2">UAMH 3008</strain>
    </source>
</reference>
<evidence type="ECO:0000313" key="2">
    <source>
        <dbReference type="Proteomes" id="UP000034164"/>
    </source>
</evidence>
<proteinExistence type="predicted"/>
<sequence length="103" mass="11640">MKDENWVQAHLSPEGGYQSLKTFIEACMDLEQYENGSREHWKPKKAEEDQSLKYPVSSAPDITVLSSMTPYVGGYRPGKLEARDKRLSQASGCDLAYQSTESY</sequence>
<dbReference type="AlphaFoldDB" id="A0A0G2ICG5"/>
<comment type="caution">
    <text evidence="1">The sequence shown here is derived from an EMBL/GenBank/DDBJ whole genome shotgun (WGS) entry which is preliminary data.</text>
</comment>
<name>A0A0G2ICG5_9EURO</name>
<accession>A0A0G2ICG5</accession>